<dbReference type="InterPro" id="IPR011059">
    <property type="entry name" value="Metal-dep_hydrolase_composite"/>
</dbReference>
<feature type="non-terminal residue" evidence="1">
    <location>
        <position position="100"/>
    </location>
</feature>
<dbReference type="Proteomes" id="UP000824005">
    <property type="component" value="Unassembled WGS sequence"/>
</dbReference>
<accession>A0A9D2C908</accession>
<evidence type="ECO:0008006" key="3">
    <source>
        <dbReference type="Google" id="ProtNLM"/>
    </source>
</evidence>
<sequence length="100" mass="11109">MSPVIEYTAPWIVAFQDGEHRLLRNGAVVIEGDSVVHVGKPGEVRADRTENTDSIIAPGFISMHTHMQESPADKGIAEDMEKRQFWSTNLIEILPPRAKA</sequence>
<dbReference type="AlphaFoldDB" id="A0A9D2C908"/>
<protein>
    <recommendedName>
        <fullName evidence="3">Amidohydrolase</fullName>
    </recommendedName>
</protein>
<reference evidence="1" key="1">
    <citation type="journal article" date="2021" name="PeerJ">
        <title>Extensive microbial diversity within the chicken gut microbiome revealed by metagenomics and culture.</title>
        <authorList>
            <person name="Gilroy R."/>
            <person name="Ravi A."/>
            <person name="Getino M."/>
            <person name="Pursley I."/>
            <person name="Horton D.L."/>
            <person name="Alikhan N.F."/>
            <person name="Baker D."/>
            <person name="Gharbi K."/>
            <person name="Hall N."/>
            <person name="Watson M."/>
            <person name="Adriaenssens E.M."/>
            <person name="Foster-Nyarko E."/>
            <person name="Jarju S."/>
            <person name="Secka A."/>
            <person name="Antonio M."/>
            <person name="Oren A."/>
            <person name="Chaudhuri R.R."/>
            <person name="La Ragione R."/>
            <person name="Hildebrand F."/>
            <person name="Pallen M.J."/>
        </authorList>
    </citation>
    <scope>NUCLEOTIDE SEQUENCE</scope>
    <source>
        <strain evidence="1">ChiGjej1B1-98</strain>
    </source>
</reference>
<evidence type="ECO:0000313" key="2">
    <source>
        <dbReference type="Proteomes" id="UP000824005"/>
    </source>
</evidence>
<comment type="caution">
    <text evidence="1">The sequence shown here is derived from an EMBL/GenBank/DDBJ whole genome shotgun (WGS) entry which is preliminary data.</text>
</comment>
<dbReference type="GO" id="GO:0016810">
    <property type="term" value="F:hydrolase activity, acting on carbon-nitrogen (but not peptide) bonds"/>
    <property type="evidence" value="ECO:0007669"/>
    <property type="project" value="InterPro"/>
</dbReference>
<dbReference type="Gene3D" id="2.30.40.10">
    <property type="entry name" value="Urease, subunit C, domain 1"/>
    <property type="match status" value="1"/>
</dbReference>
<dbReference type="Gene3D" id="3.20.20.140">
    <property type="entry name" value="Metal-dependent hydrolases"/>
    <property type="match status" value="1"/>
</dbReference>
<organism evidence="1 2">
    <name type="scientific">Candidatus Agrococcus pullicola</name>
    <dbReference type="NCBI Taxonomy" id="2838429"/>
    <lineage>
        <taxon>Bacteria</taxon>
        <taxon>Bacillati</taxon>
        <taxon>Actinomycetota</taxon>
        <taxon>Actinomycetes</taxon>
        <taxon>Micrococcales</taxon>
        <taxon>Microbacteriaceae</taxon>
        <taxon>Agrococcus</taxon>
    </lineage>
</organism>
<evidence type="ECO:0000313" key="1">
    <source>
        <dbReference type="EMBL" id="HIY64850.1"/>
    </source>
</evidence>
<gene>
    <name evidence="1" type="ORF">H9830_01060</name>
</gene>
<name>A0A9D2C908_9MICO</name>
<dbReference type="EMBL" id="DXDC01000028">
    <property type="protein sequence ID" value="HIY64850.1"/>
    <property type="molecule type" value="Genomic_DNA"/>
</dbReference>
<proteinExistence type="predicted"/>
<reference evidence="1" key="2">
    <citation type="submission" date="2021-04" db="EMBL/GenBank/DDBJ databases">
        <authorList>
            <person name="Gilroy R."/>
        </authorList>
    </citation>
    <scope>NUCLEOTIDE SEQUENCE</scope>
    <source>
        <strain evidence="1">ChiGjej1B1-98</strain>
    </source>
</reference>
<dbReference type="SUPFAM" id="SSF51338">
    <property type="entry name" value="Composite domain of metallo-dependent hydrolases"/>
    <property type="match status" value="1"/>
</dbReference>